<evidence type="ECO:0000313" key="5">
    <source>
        <dbReference type="Proteomes" id="UP000001966"/>
    </source>
</evidence>
<dbReference type="EMBL" id="CP000450">
    <property type="protein sequence ID" value="ABI60361.1"/>
    <property type="molecule type" value="Genomic_DNA"/>
</dbReference>
<dbReference type="Proteomes" id="UP000001966">
    <property type="component" value="Chromosome"/>
</dbReference>
<dbReference type="InterPro" id="IPR000836">
    <property type="entry name" value="PRTase_dom"/>
</dbReference>
<sequence length="236" mass="26436">MSIFSSGILNRRLNFVQLFQHKHCVLCQVSDHRDICAACLHDLPRLSQVHCPSCLLPVPSSQICGACLRKPPAWNHVRAAVRYTYPVDALIQALKYRSELSLAPILADLLLTELQEDSLPDYVIPVPLHPDRLRDRGFNQALEISRHLCRKTGCKLLPAACVRTRSTPSQTEIPWKKRKQNVRNAFICTQHFSGKQVAIVDDVMTSGATLNELARVILRQGAGSVRAWVVARAFPS</sequence>
<dbReference type="InterPro" id="IPR044005">
    <property type="entry name" value="DZR_2"/>
</dbReference>
<dbReference type="STRING" id="335283.Neut_2139"/>
<evidence type="ECO:0000256" key="1">
    <source>
        <dbReference type="ARBA" id="ARBA00008007"/>
    </source>
</evidence>
<dbReference type="AlphaFoldDB" id="Q0AE71"/>
<feature type="domain" description="Double zinc ribbon" evidence="3">
    <location>
        <begin position="22"/>
        <end position="68"/>
    </location>
</feature>
<gene>
    <name evidence="4" type="ordered locus">Neut_2139</name>
</gene>
<comment type="similarity">
    <text evidence="1">Belongs to the ComF/GntX family.</text>
</comment>
<dbReference type="InterPro" id="IPR029057">
    <property type="entry name" value="PRTase-like"/>
</dbReference>
<dbReference type="eggNOG" id="COG1040">
    <property type="taxonomic scope" value="Bacteria"/>
</dbReference>
<dbReference type="SUPFAM" id="SSF53271">
    <property type="entry name" value="PRTase-like"/>
    <property type="match status" value="1"/>
</dbReference>
<dbReference type="Gene3D" id="3.40.50.2020">
    <property type="match status" value="1"/>
</dbReference>
<accession>Q0AE71</accession>
<reference evidence="4 5" key="1">
    <citation type="journal article" date="2007" name="Environ. Microbiol.">
        <title>Whole-genome analysis of the ammonia-oxidizing bacterium, Nitrosomonas eutropha C91: implications for niche adaptation.</title>
        <authorList>
            <person name="Stein L.Y."/>
            <person name="Arp D.J."/>
            <person name="Berube P.M."/>
            <person name="Chain P.S."/>
            <person name="Hauser L."/>
            <person name="Jetten M.S."/>
            <person name="Klotz M.G."/>
            <person name="Larimer F.W."/>
            <person name="Norton J.M."/>
            <person name="Op den Camp H.J.M."/>
            <person name="Shin M."/>
            <person name="Wei X."/>
        </authorList>
    </citation>
    <scope>NUCLEOTIDE SEQUENCE [LARGE SCALE GENOMIC DNA]</scope>
    <source>
        <strain evidence="5">DSM 101675 / C91 / Nm57</strain>
    </source>
</reference>
<dbReference type="PANTHER" id="PTHR47505:SF1">
    <property type="entry name" value="DNA UTILIZATION PROTEIN YHGH"/>
    <property type="match status" value="1"/>
</dbReference>
<dbReference type="PANTHER" id="PTHR47505">
    <property type="entry name" value="DNA UTILIZATION PROTEIN YHGH"/>
    <property type="match status" value="1"/>
</dbReference>
<dbReference type="CDD" id="cd06223">
    <property type="entry name" value="PRTases_typeI"/>
    <property type="match status" value="1"/>
</dbReference>
<name>Q0AE71_NITEC</name>
<dbReference type="HOGENOM" id="CLU_054549_0_0_4"/>
<proteinExistence type="inferred from homology"/>
<dbReference type="Pfam" id="PF18912">
    <property type="entry name" value="DZR_2"/>
    <property type="match status" value="1"/>
</dbReference>
<dbReference type="OrthoDB" id="9793412at2"/>
<evidence type="ECO:0000259" key="2">
    <source>
        <dbReference type="Pfam" id="PF00156"/>
    </source>
</evidence>
<evidence type="ECO:0000259" key="3">
    <source>
        <dbReference type="Pfam" id="PF18912"/>
    </source>
</evidence>
<dbReference type="InterPro" id="IPR051910">
    <property type="entry name" value="ComF/GntX_DNA_util-trans"/>
</dbReference>
<evidence type="ECO:0000313" key="4">
    <source>
        <dbReference type="EMBL" id="ABI60361.1"/>
    </source>
</evidence>
<dbReference type="KEGG" id="net:Neut_2139"/>
<protein>
    <submittedName>
        <fullName evidence="4">Uncharacterized protein</fullName>
    </submittedName>
</protein>
<organism evidence="4 5">
    <name type="scientific">Nitrosomonas eutropha (strain DSM 101675 / C91 / Nm57)</name>
    <dbReference type="NCBI Taxonomy" id="335283"/>
    <lineage>
        <taxon>Bacteria</taxon>
        <taxon>Pseudomonadati</taxon>
        <taxon>Pseudomonadota</taxon>
        <taxon>Betaproteobacteria</taxon>
        <taxon>Nitrosomonadales</taxon>
        <taxon>Nitrosomonadaceae</taxon>
        <taxon>Nitrosomonas</taxon>
    </lineage>
</organism>
<dbReference type="Pfam" id="PF00156">
    <property type="entry name" value="Pribosyltran"/>
    <property type="match status" value="1"/>
</dbReference>
<feature type="domain" description="Phosphoribosyltransferase" evidence="2">
    <location>
        <begin position="189"/>
        <end position="231"/>
    </location>
</feature>